<feature type="compositionally biased region" description="Polar residues" evidence="1">
    <location>
        <begin position="749"/>
        <end position="760"/>
    </location>
</feature>
<dbReference type="Proteomes" id="UP001596203">
    <property type="component" value="Unassembled WGS sequence"/>
</dbReference>
<dbReference type="EMBL" id="JBHSPR010000018">
    <property type="protein sequence ID" value="MFC6019077.1"/>
    <property type="molecule type" value="Genomic_DNA"/>
</dbReference>
<evidence type="ECO:0000313" key="4">
    <source>
        <dbReference type="Proteomes" id="UP001596203"/>
    </source>
</evidence>
<feature type="compositionally biased region" description="Basic and acidic residues" evidence="1">
    <location>
        <begin position="506"/>
        <end position="521"/>
    </location>
</feature>
<feature type="compositionally biased region" description="Low complexity" evidence="1">
    <location>
        <begin position="145"/>
        <end position="154"/>
    </location>
</feature>
<name>A0ABW1KDC2_9ACTN</name>
<feature type="compositionally biased region" description="Basic and acidic residues" evidence="1">
    <location>
        <begin position="218"/>
        <end position="234"/>
    </location>
</feature>
<comment type="caution">
    <text evidence="3">The sequence shown here is derived from an EMBL/GenBank/DDBJ whole genome shotgun (WGS) entry which is preliminary data.</text>
</comment>
<reference evidence="4" key="1">
    <citation type="journal article" date="2019" name="Int. J. Syst. Evol. Microbiol.">
        <title>The Global Catalogue of Microorganisms (GCM) 10K type strain sequencing project: providing services to taxonomists for standard genome sequencing and annotation.</title>
        <authorList>
            <consortium name="The Broad Institute Genomics Platform"/>
            <consortium name="The Broad Institute Genome Sequencing Center for Infectious Disease"/>
            <person name="Wu L."/>
            <person name="Ma J."/>
        </authorList>
    </citation>
    <scope>NUCLEOTIDE SEQUENCE [LARGE SCALE GENOMIC DNA]</scope>
    <source>
        <strain evidence="4">ZS-35-S2</strain>
    </source>
</reference>
<keyword evidence="2" id="KW-0472">Membrane</keyword>
<feature type="compositionally biased region" description="Basic and acidic residues" evidence="1">
    <location>
        <begin position="114"/>
        <end position="124"/>
    </location>
</feature>
<feature type="compositionally biased region" description="Basic and acidic residues" evidence="1">
    <location>
        <begin position="318"/>
        <end position="359"/>
    </location>
</feature>
<gene>
    <name evidence="3" type="ORF">ACFP2T_23055</name>
</gene>
<sequence>MDHRDRGRGELAPHERHDSDSWGNPASPWPGDPYSRPDGSHRTPSRRRARHRGAPDPVDSYTPPWALESTPPTPPEVVPGGRDGGRHHRPDQAGEPGGGRRRAEPDAAWEGMDEYWRAPRRMADDPVADGAGDDDRWRGTGGTVGWRRAPDTGAGDAGTGDIGATGRHGMSWGDAGRHTDDTAGGWTGAAPISGAAPVSGAAPISGAGDRLPPLGGDPARDRGSYPGDPAERPGRGRRRRAEPEPDVDGSAAPTSGWGGGASTGSWTGRGAPADPGRGDDGSRRDRAGTTGAGWRDSAGATGAGWRDGADARAGWLDRPGEPDSGWRDRTDARGEAWRDHTMEFGAEGRRRVDPDRTDGRGAVGRRRARPESWDRDDPSPPGRPSASGTRSRDRAGEDASTAFPRPDVPGSAEPSPTDPAQGAASTKPSARWVRSPTEGDRPDGPDVPPRSSARRPGRAEGDARPWEREPDAEPVRRDRDTGPVRRGRDVGAVRRPDDDPGVAGGRGDDRGLPRWQGEGDGRGGSGRHANPAPERRRLDTTRRSRHSDSGPWDQFTDTGMLEPVTDAGPVSSPGVGRRRDRSTDTSRWDQLTDTGMLEPVTDAGPVSSPGVGRRRDRSTDTSRWDRFTDTTEWRNGELAGLADSGAAGEAGRTGADRGDGFWSGTRLAGDDPRWMGIPDSAPRSPAIAYPPPTRPAAPARRRQGEPTPPTRRRAEPVSAGTRAGATVSPRRAGGPEPVTGRRSAAGRRPTSSSPRRQASPLSRRLEDDLLDPRPSGPLTAVLYTAAWYGVAVLAVFVWVLTLDASVPADCVPGASGGCESERGQAMAALLDGVPRFAAALGTGLVVAALMRWFNRTWRAVTVGLAASVVGGGLSTVLFSVISGRPLGG</sequence>
<evidence type="ECO:0000256" key="1">
    <source>
        <dbReference type="SAM" id="MobiDB-lite"/>
    </source>
</evidence>
<feature type="compositionally biased region" description="Basic and acidic residues" evidence="1">
    <location>
        <begin position="533"/>
        <end position="548"/>
    </location>
</feature>
<feature type="compositionally biased region" description="Basic and acidic residues" evidence="1">
    <location>
        <begin position="457"/>
        <end position="498"/>
    </location>
</feature>
<keyword evidence="4" id="KW-1185">Reference proteome</keyword>
<proteinExistence type="predicted"/>
<feature type="region of interest" description="Disordered" evidence="1">
    <location>
        <begin position="1"/>
        <end position="770"/>
    </location>
</feature>
<feature type="compositionally biased region" description="Low complexity" evidence="1">
    <location>
        <begin position="288"/>
        <end position="314"/>
    </location>
</feature>
<feature type="compositionally biased region" description="Basic and acidic residues" evidence="1">
    <location>
        <begin position="369"/>
        <end position="378"/>
    </location>
</feature>
<feature type="compositionally biased region" description="Low complexity" evidence="1">
    <location>
        <begin position="263"/>
        <end position="275"/>
    </location>
</feature>
<protein>
    <submittedName>
        <fullName evidence="3">Uncharacterized protein</fullName>
    </submittedName>
</protein>
<feature type="compositionally biased region" description="Basic and acidic residues" evidence="1">
    <location>
        <begin position="276"/>
        <end position="287"/>
    </location>
</feature>
<keyword evidence="2" id="KW-0812">Transmembrane</keyword>
<feature type="compositionally biased region" description="Basic and acidic residues" evidence="1">
    <location>
        <begin position="617"/>
        <end position="635"/>
    </location>
</feature>
<feature type="compositionally biased region" description="Basic and acidic residues" evidence="1">
    <location>
        <begin position="1"/>
        <end position="20"/>
    </location>
</feature>
<dbReference type="RefSeq" id="WP_377424864.1">
    <property type="nucleotide sequence ID" value="NZ_JBHSPR010000018.1"/>
</dbReference>
<keyword evidence="2" id="KW-1133">Transmembrane helix</keyword>
<accession>A0ABW1KDC2</accession>
<feature type="compositionally biased region" description="Basic residues" evidence="1">
    <location>
        <begin position="43"/>
        <end position="52"/>
    </location>
</feature>
<organism evidence="3 4">
    <name type="scientific">Plantactinospora solaniradicis</name>
    <dbReference type="NCBI Taxonomy" id="1723736"/>
    <lineage>
        <taxon>Bacteria</taxon>
        <taxon>Bacillati</taxon>
        <taxon>Actinomycetota</taxon>
        <taxon>Actinomycetes</taxon>
        <taxon>Micromonosporales</taxon>
        <taxon>Micromonosporaceae</taxon>
        <taxon>Plantactinospora</taxon>
    </lineage>
</organism>
<feature type="transmembrane region" description="Helical" evidence="2">
    <location>
        <begin position="860"/>
        <end position="881"/>
    </location>
</feature>
<evidence type="ECO:0000313" key="3">
    <source>
        <dbReference type="EMBL" id="MFC6019077.1"/>
    </source>
</evidence>
<feature type="transmembrane region" description="Helical" evidence="2">
    <location>
        <begin position="780"/>
        <end position="799"/>
    </location>
</feature>
<evidence type="ECO:0000256" key="2">
    <source>
        <dbReference type="SAM" id="Phobius"/>
    </source>
</evidence>